<sequence length="251" mass="29075">MGEFLLCHLVNQRKQRQQRRDIQRRFRKRQKNRVVNLDKETEQLREEIELLKYPKHVIELSIPTNDTVWNVVVEYFRVFRHGLPSITPTSIYDTNSSVQLDFVRTSMTGNFVFNSQLGVNALLQSWSKLTLWFQDVEVTLKGITKCGIRSVDAATETSVTITEKTLRYAFPHMCEGKMSPAVLKLVNQRITMPGVTRFEWDVAFGRVIAVTAQSDMLMPILILLGSLRDVSRMFESSLVSPSFQLRYQNLQ</sequence>
<dbReference type="Proteomes" id="UP000198211">
    <property type="component" value="Unassembled WGS sequence"/>
</dbReference>
<dbReference type="EMBL" id="NBNE01008751">
    <property type="protein sequence ID" value="OWY99147.1"/>
    <property type="molecule type" value="Genomic_DNA"/>
</dbReference>
<evidence type="ECO:0000313" key="1">
    <source>
        <dbReference type="EMBL" id="OWY99147.1"/>
    </source>
</evidence>
<evidence type="ECO:0000313" key="2">
    <source>
        <dbReference type="Proteomes" id="UP000198211"/>
    </source>
</evidence>
<keyword evidence="2" id="KW-1185">Reference proteome</keyword>
<name>A0A225V2G2_9STRA</name>
<dbReference type="AlphaFoldDB" id="A0A225V2G2"/>
<accession>A0A225V2G2</accession>
<dbReference type="OrthoDB" id="73869at2759"/>
<proteinExistence type="predicted"/>
<comment type="caution">
    <text evidence="1">The sequence shown here is derived from an EMBL/GenBank/DDBJ whole genome shotgun (WGS) entry which is preliminary data.</text>
</comment>
<organism evidence="1 2">
    <name type="scientific">Phytophthora megakarya</name>
    <dbReference type="NCBI Taxonomy" id="4795"/>
    <lineage>
        <taxon>Eukaryota</taxon>
        <taxon>Sar</taxon>
        <taxon>Stramenopiles</taxon>
        <taxon>Oomycota</taxon>
        <taxon>Peronosporomycetes</taxon>
        <taxon>Peronosporales</taxon>
        <taxon>Peronosporaceae</taxon>
        <taxon>Phytophthora</taxon>
    </lineage>
</organism>
<evidence type="ECO:0008006" key="3">
    <source>
        <dbReference type="Google" id="ProtNLM"/>
    </source>
</evidence>
<reference evidence="2" key="1">
    <citation type="submission" date="2017-03" db="EMBL/GenBank/DDBJ databases">
        <title>Phytopthora megakarya and P. palmivora, two closely related causual agents of cacao black pod achieved similar genome size and gene model numbers by different mechanisms.</title>
        <authorList>
            <person name="Ali S."/>
            <person name="Shao J."/>
            <person name="Larry D.J."/>
            <person name="Kronmiller B."/>
            <person name="Shen D."/>
            <person name="Strem M.D."/>
            <person name="Melnick R.L."/>
            <person name="Guiltinan M.J."/>
            <person name="Tyler B.M."/>
            <person name="Meinhardt L.W."/>
            <person name="Bailey B.A."/>
        </authorList>
    </citation>
    <scope>NUCLEOTIDE SEQUENCE [LARGE SCALE GENOMIC DNA]</scope>
    <source>
        <strain evidence="2">zdho120</strain>
    </source>
</reference>
<protein>
    <recommendedName>
        <fullName evidence="3">Bzip transcription factor</fullName>
    </recommendedName>
</protein>
<gene>
    <name evidence="1" type="ORF">PHMEG_00029907</name>
</gene>